<feature type="region of interest" description="Disordered" evidence="1">
    <location>
        <begin position="949"/>
        <end position="1064"/>
    </location>
</feature>
<feature type="compositionally biased region" description="Low complexity" evidence="1">
    <location>
        <begin position="964"/>
        <end position="987"/>
    </location>
</feature>
<feature type="compositionally biased region" description="Low complexity" evidence="1">
    <location>
        <begin position="1055"/>
        <end position="1064"/>
    </location>
</feature>
<feature type="compositionally biased region" description="Basic and acidic residues" evidence="1">
    <location>
        <begin position="1"/>
        <end position="10"/>
    </location>
</feature>
<feature type="region of interest" description="Disordered" evidence="1">
    <location>
        <begin position="1"/>
        <end position="63"/>
    </location>
</feature>
<feature type="compositionally biased region" description="Low complexity" evidence="1">
    <location>
        <begin position="1004"/>
        <end position="1018"/>
    </location>
</feature>
<feature type="compositionally biased region" description="Basic and acidic residues" evidence="1">
    <location>
        <begin position="827"/>
        <end position="837"/>
    </location>
</feature>
<dbReference type="RefSeq" id="XP_066075507.1">
    <property type="nucleotide sequence ID" value="XM_066219410.1"/>
</dbReference>
<dbReference type="EMBL" id="CP144101">
    <property type="protein sequence ID" value="WWC88744.1"/>
    <property type="molecule type" value="Genomic_DNA"/>
</dbReference>
<evidence type="ECO:0000313" key="2">
    <source>
        <dbReference type="EMBL" id="WWC88744.1"/>
    </source>
</evidence>
<feature type="compositionally biased region" description="Polar residues" evidence="1">
    <location>
        <begin position="838"/>
        <end position="847"/>
    </location>
</feature>
<gene>
    <name evidence="2" type="ORF">L201_003657</name>
</gene>
<evidence type="ECO:0000256" key="1">
    <source>
        <dbReference type="SAM" id="MobiDB-lite"/>
    </source>
</evidence>
<sequence>MADIRAEIARWPHTASSMIDPLSREMPSTTHSPDSSYSATSPEFQSPTFSNGPAFEYDNSHEEINTEEYDEMREHIDSEENQTIHGQGEIWNRPGWGNLNNFTSASGSGRRPSWALSVGGGSVISISPRGSLASLRGSIAESRDSFSGSLDSRRGSSSLSKAYKLPYEVSNSKRRQSNPSLLGFDLSDERRRSSAKSLVTRRRSSGLSSNLHSNNHNDQHHRSNSFTNSNSRQNSRTSSIFFDSIEESRLRNIASLELLRRRFSEVVEVTIQDSSDEEEDLDDEEADRRAWAYQGWSPATTQTDDYYESDYDNDYDEEDDSELNTASYVPSPEFRNHSSLFQQPSTYSNFPLESVAIAPDVRINEDSLSESSSIIPSPLLQAPRFTQTSTANQIIGTPPPPAQPNAILRDKRRPSLNRATTNYVAPRSAGVPIGAAPPRPGLARSVSNPLISSTQSSKEVIKGLEIRAAGSFPVARSTPLGISPLRESMKRQSVVSEASADSRKNSLAERRRSSLAPGISSRRDTRNGSMASDISEASRRASLAERRMSLVKESALRRMSGDTRRSSKGGSNNKPNSRKSSEALLGSKDNSQPICGELRRPSSIRSSTMKDQSRQSSVVSIGEYGYLGPQIVIDVASKIATPEIEPTAILSVLPTQPSSSPFKNMPDITPKSTTTKVGQTEAHHRLRANAPASIVLPSYKFPQQTTDTLSPTTAGLSTATPRFNSLSYFINNDPSPTSSSPYDSMVTPTASKSFFPSPFSTSTSTLASSPKIVNVNNNGSSSILDRGRPIASPEFDSSQTLPFKSYQPPSPKSPGAKIPLSTSSMTIKEKETTKDASTELSNQETSSSLSKSVEKIIKLQEGVQQKYRKTISIEDMHLVLANANAKEKSVELGDTDKSLNDIMEETKFVNSRPGFIRQATIAVGAQMRSTEKEKDRIFRPNLLRGISVPVLSNQDKPQSNYIFPSTTPSQSASQPSSPYNHNNNHNQNRPRKDSSTLYQFPQQSPTASSFSTSSSGSGSDKGKGKSTLQLPDNGKERPVLKQRRSITFVEPPSPRSSNSSSSLSLSASLLNFKPKMDRTSSFTKFFHSKKKTNTNIQ</sequence>
<feature type="region of interest" description="Disordered" evidence="1">
    <location>
        <begin position="787"/>
        <end position="847"/>
    </location>
</feature>
<feature type="region of interest" description="Disordered" evidence="1">
    <location>
        <begin position="301"/>
        <end position="339"/>
    </location>
</feature>
<feature type="compositionally biased region" description="Low complexity" evidence="1">
    <location>
        <begin position="224"/>
        <end position="235"/>
    </location>
</feature>
<proteinExistence type="predicted"/>
<organism evidence="2 3">
    <name type="scientific">Kwoniella dendrophila CBS 6074</name>
    <dbReference type="NCBI Taxonomy" id="1295534"/>
    <lineage>
        <taxon>Eukaryota</taxon>
        <taxon>Fungi</taxon>
        <taxon>Dikarya</taxon>
        <taxon>Basidiomycota</taxon>
        <taxon>Agaricomycotina</taxon>
        <taxon>Tremellomycetes</taxon>
        <taxon>Tremellales</taxon>
        <taxon>Cryptococcaceae</taxon>
        <taxon>Kwoniella</taxon>
    </lineage>
</organism>
<accession>A0AAX4JV26</accession>
<feature type="compositionally biased region" description="Basic and acidic residues" evidence="1">
    <location>
        <begin position="536"/>
        <end position="565"/>
    </location>
</feature>
<feature type="compositionally biased region" description="Polar residues" evidence="1">
    <location>
        <begin position="603"/>
        <end position="617"/>
    </location>
</feature>
<name>A0AAX4JV26_9TREE</name>
<feature type="compositionally biased region" description="Basic and acidic residues" evidence="1">
    <location>
        <begin position="500"/>
        <end position="512"/>
    </location>
</feature>
<reference evidence="2 3" key="1">
    <citation type="submission" date="2024-01" db="EMBL/GenBank/DDBJ databases">
        <title>Comparative genomics of Cryptococcus and Kwoniella reveals pathogenesis evolution and contrasting modes of karyotype evolution via chromosome fusion or intercentromeric recombination.</title>
        <authorList>
            <person name="Coelho M.A."/>
            <person name="David-Palma M."/>
            <person name="Shea T."/>
            <person name="Bowers K."/>
            <person name="McGinley-Smith S."/>
            <person name="Mohammad A.W."/>
            <person name="Gnirke A."/>
            <person name="Yurkov A.M."/>
            <person name="Nowrousian M."/>
            <person name="Sun S."/>
            <person name="Cuomo C.A."/>
            <person name="Heitman J."/>
        </authorList>
    </citation>
    <scope>NUCLEOTIDE SEQUENCE [LARGE SCALE GENOMIC DNA]</scope>
    <source>
        <strain evidence="2 3">CBS 6074</strain>
    </source>
</reference>
<feature type="compositionally biased region" description="Low complexity" evidence="1">
    <location>
        <begin position="205"/>
        <end position="214"/>
    </location>
</feature>
<dbReference type="Proteomes" id="UP001355207">
    <property type="component" value="Chromosome 4"/>
</dbReference>
<feature type="compositionally biased region" description="Polar residues" evidence="1">
    <location>
        <begin position="26"/>
        <end position="51"/>
    </location>
</feature>
<dbReference type="AlphaFoldDB" id="A0AAX4JV26"/>
<keyword evidence="3" id="KW-1185">Reference proteome</keyword>
<evidence type="ECO:0000313" key="3">
    <source>
        <dbReference type="Proteomes" id="UP001355207"/>
    </source>
</evidence>
<feature type="compositionally biased region" description="Polar residues" evidence="1">
    <location>
        <begin position="950"/>
        <end position="963"/>
    </location>
</feature>
<feature type="region of interest" description="Disordered" evidence="1">
    <location>
        <begin position="193"/>
        <end position="235"/>
    </location>
</feature>
<feature type="region of interest" description="Disordered" evidence="1">
    <location>
        <begin position="475"/>
        <end position="617"/>
    </location>
</feature>
<dbReference type="GeneID" id="91094327"/>
<feature type="compositionally biased region" description="Acidic residues" evidence="1">
    <location>
        <begin position="305"/>
        <end position="322"/>
    </location>
</feature>
<protein>
    <submittedName>
        <fullName evidence="2">Uncharacterized protein</fullName>
    </submittedName>
</protein>